<dbReference type="InterPro" id="IPR016039">
    <property type="entry name" value="Thiolase-like"/>
</dbReference>
<evidence type="ECO:0000313" key="3">
    <source>
        <dbReference type="EMBL" id="GHD35917.1"/>
    </source>
</evidence>
<dbReference type="PIRSF" id="PIRSF000429">
    <property type="entry name" value="Ac-CoA_Ac_transf"/>
    <property type="match status" value="1"/>
</dbReference>
<keyword evidence="4" id="KW-1185">Reference proteome</keyword>
<dbReference type="SUPFAM" id="SSF53901">
    <property type="entry name" value="Thiolase-like"/>
    <property type="match status" value="2"/>
</dbReference>
<accession>A0A918XKD1</accession>
<feature type="domain" description="Thiolase N-terminal" evidence="1">
    <location>
        <begin position="6"/>
        <end position="149"/>
    </location>
</feature>
<sequence>MSTPIYILGGSQTDFARNWAREGLEIYDMFSAALTEAVAEAGIEPAQIDVGHVGNFVGDLFAGQGLIGGFFGQVYEELASIPTSRHEAACASGSIAVMSAMRDIEAGHYNVACVLGLELMRNVNGRTGAEHLGAAAWQGHEATDCDFPWPHLFDRITREYDQRYGIDGEHLNRIAEINFGNARLNHRAQSRDWQFPEGCFSDNDELNPVIEGRVRKMDCGQITDGAACIILASESAARAHAQKHGLSLEDIPRIKGWGHRSAPIMLETKLRASKDQPLLFPHAAMALEEARRRAGFGHITELDGLETHDCFTVTEYMAIDHSGLTAPGESWKAVEEGRISRNGDLPINPSGGLIGLGHPVGATGVRMVLDCARQVTGGAGDYQLSKAQNMQTFNVGGSTTTCASFIIGVGP</sequence>
<dbReference type="Pfam" id="PF00108">
    <property type="entry name" value="Thiolase_N"/>
    <property type="match status" value="1"/>
</dbReference>
<evidence type="ECO:0000313" key="4">
    <source>
        <dbReference type="Proteomes" id="UP000644693"/>
    </source>
</evidence>
<dbReference type="GO" id="GO:0003988">
    <property type="term" value="F:acetyl-CoA C-acyltransferase activity"/>
    <property type="evidence" value="ECO:0007669"/>
    <property type="project" value="UniProtKB-ARBA"/>
</dbReference>
<dbReference type="CDD" id="cd00829">
    <property type="entry name" value="SCP-x_thiolase"/>
    <property type="match status" value="1"/>
</dbReference>
<organism evidence="3 4">
    <name type="scientific">Parahalioglobus pacificus</name>
    <dbReference type="NCBI Taxonomy" id="930806"/>
    <lineage>
        <taxon>Bacteria</taxon>
        <taxon>Pseudomonadati</taxon>
        <taxon>Pseudomonadota</taxon>
        <taxon>Gammaproteobacteria</taxon>
        <taxon>Cellvibrionales</taxon>
        <taxon>Halieaceae</taxon>
        <taxon>Parahalioglobus</taxon>
    </lineage>
</organism>
<dbReference type="RefSeq" id="WP_189477978.1">
    <property type="nucleotide sequence ID" value="NZ_BMYM01000002.1"/>
</dbReference>
<dbReference type="EMBL" id="BMYM01000002">
    <property type="protein sequence ID" value="GHD35917.1"/>
    <property type="molecule type" value="Genomic_DNA"/>
</dbReference>
<dbReference type="Proteomes" id="UP000644693">
    <property type="component" value="Unassembled WGS sequence"/>
</dbReference>
<dbReference type="AlphaFoldDB" id="A0A918XKD1"/>
<gene>
    <name evidence="3" type="ORF">GCM10007053_23460</name>
</gene>
<evidence type="ECO:0000259" key="1">
    <source>
        <dbReference type="Pfam" id="PF00108"/>
    </source>
</evidence>
<protein>
    <submittedName>
        <fullName evidence="3">Acetyl-CoA acetyltransferase</fullName>
    </submittedName>
</protein>
<evidence type="ECO:0000259" key="2">
    <source>
        <dbReference type="Pfam" id="PF22691"/>
    </source>
</evidence>
<dbReference type="Gene3D" id="3.40.47.10">
    <property type="match status" value="1"/>
</dbReference>
<dbReference type="PANTHER" id="PTHR42870">
    <property type="entry name" value="ACETYL-COA C-ACETYLTRANSFERASE"/>
    <property type="match status" value="1"/>
</dbReference>
<dbReference type="Pfam" id="PF22691">
    <property type="entry name" value="Thiolase_C_1"/>
    <property type="match status" value="1"/>
</dbReference>
<reference evidence="3" key="2">
    <citation type="submission" date="2020-09" db="EMBL/GenBank/DDBJ databases">
        <authorList>
            <person name="Sun Q."/>
            <person name="Kim S."/>
        </authorList>
    </citation>
    <scope>NUCLEOTIDE SEQUENCE</scope>
    <source>
        <strain evidence="3">KCTC 23430</strain>
    </source>
</reference>
<proteinExistence type="predicted"/>
<reference evidence="3" key="1">
    <citation type="journal article" date="2014" name="Int. J. Syst. Evol. Microbiol.">
        <title>Complete genome sequence of Corynebacterium casei LMG S-19264T (=DSM 44701T), isolated from a smear-ripened cheese.</title>
        <authorList>
            <consortium name="US DOE Joint Genome Institute (JGI-PGF)"/>
            <person name="Walter F."/>
            <person name="Albersmeier A."/>
            <person name="Kalinowski J."/>
            <person name="Ruckert C."/>
        </authorList>
    </citation>
    <scope>NUCLEOTIDE SEQUENCE</scope>
    <source>
        <strain evidence="3">KCTC 23430</strain>
    </source>
</reference>
<dbReference type="InterPro" id="IPR055140">
    <property type="entry name" value="Thiolase_C_2"/>
</dbReference>
<dbReference type="InterPro" id="IPR002155">
    <property type="entry name" value="Thiolase"/>
</dbReference>
<dbReference type="NCBIfam" id="NF004936">
    <property type="entry name" value="PRK06289.1"/>
    <property type="match status" value="1"/>
</dbReference>
<comment type="caution">
    <text evidence="3">The sequence shown here is derived from an EMBL/GenBank/DDBJ whole genome shotgun (WGS) entry which is preliminary data.</text>
</comment>
<name>A0A918XKD1_9GAMM</name>
<dbReference type="InterPro" id="IPR020616">
    <property type="entry name" value="Thiolase_N"/>
</dbReference>
<dbReference type="PANTHER" id="PTHR42870:SF1">
    <property type="entry name" value="NON-SPECIFIC LIPID-TRANSFER PROTEIN-LIKE 2"/>
    <property type="match status" value="1"/>
</dbReference>
<feature type="domain" description="Thiolase C-terminal" evidence="2">
    <location>
        <begin position="272"/>
        <end position="407"/>
    </location>
</feature>